<feature type="region of interest" description="Disordered" evidence="6">
    <location>
        <begin position="204"/>
        <end position="229"/>
    </location>
</feature>
<evidence type="ECO:0000256" key="2">
    <source>
        <dbReference type="ARBA" id="ARBA00009142"/>
    </source>
</evidence>
<dbReference type="EMBL" id="JBHFFA010000007">
    <property type="protein sequence ID" value="KAL2613882.1"/>
    <property type="molecule type" value="Genomic_DNA"/>
</dbReference>
<evidence type="ECO:0000256" key="1">
    <source>
        <dbReference type="ARBA" id="ARBA00004141"/>
    </source>
</evidence>
<evidence type="ECO:0000256" key="4">
    <source>
        <dbReference type="ARBA" id="ARBA00022989"/>
    </source>
</evidence>
<feature type="transmembrane region" description="Helical" evidence="7">
    <location>
        <begin position="53"/>
        <end position="81"/>
    </location>
</feature>
<feature type="transmembrane region" description="Helical" evidence="7">
    <location>
        <begin position="93"/>
        <end position="112"/>
    </location>
</feature>
<keyword evidence="9" id="KW-1185">Reference proteome</keyword>
<feature type="transmembrane region" description="Helical" evidence="7">
    <location>
        <begin position="153"/>
        <end position="169"/>
    </location>
</feature>
<organism evidence="8 9">
    <name type="scientific">Riccia fluitans</name>
    <dbReference type="NCBI Taxonomy" id="41844"/>
    <lineage>
        <taxon>Eukaryota</taxon>
        <taxon>Viridiplantae</taxon>
        <taxon>Streptophyta</taxon>
        <taxon>Embryophyta</taxon>
        <taxon>Marchantiophyta</taxon>
        <taxon>Marchantiopsida</taxon>
        <taxon>Marchantiidae</taxon>
        <taxon>Marchantiales</taxon>
        <taxon>Ricciaceae</taxon>
        <taxon>Riccia</taxon>
    </lineage>
</organism>
<evidence type="ECO:0000256" key="7">
    <source>
        <dbReference type="SAM" id="Phobius"/>
    </source>
</evidence>
<keyword evidence="4 7" id="KW-1133">Transmembrane helix</keyword>
<evidence type="ECO:0000313" key="9">
    <source>
        <dbReference type="Proteomes" id="UP001605036"/>
    </source>
</evidence>
<gene>
    <name evidence="8" type="ORF">R1flu_025574</name>
</gene>
<proteinExistence type="inferred from homology"/>
<name>A0ABD1XY48_9MARC</name>
<comment type="subcellular location">
    <subcellularLocation>
        <location evidence="1">Membrane</location>
        <topology evidence="1">Multi-pass membrane protein</topology>
    </subcellularLocation>
</comment>
<dbReference type="PANTHER" id="PTHR14255">
    <property type="entry name" value="CEREBLON"/>
    <property type="match status" value="1"/>
</dbReference>
<feature type="compositionally biased region" description="Gly residues" evidence="6">
    <location>
        <begin position="218"/>
        <end position="229"/>
    </location>
</feature>
<sequence>MWNGKTRILDDNFIMELHSGGAFLSPLNNWGGRLINIEEHHWPELKLDQTRTILGIILGGVGAGLSSAGGLGGGGLFVPLFNLLLQFDPKTSAALSNFMILGGSAVNLWINLQQHHTVWVHKPVIDFDVLLLMLPNMLLGISVGVILNVVLPAWFITASLAVILGYMTVHSTKGGFRRWARETHQNNARRKALEEEEYLSLKFNDESSSPPTELPCKNGGGKRGVGGGVNSPLTKPLLNGDSTAKEEAVEPQLVLFPWRKICALTIVWFIFFGVQILRGGKGGKSICGIEQCKVGYWLLTLSQLPLALIITAWTISQLRTMRKDHNGYDINEEGYVLGPEAGTLFPSMALFAGVLGGMLGIGGGMIINPLLFTVGMLPQANEERRENEV</sequence>
<dbReference type="Proteomes" id="UP001605036">
    <property type="component" value="Unassembled WGS sequence"/>
</dbReference>
<evidence type="ECO:0000256" key="6">
    <source>
        <dbReference type="SAM" id="MobiDB-lite"/>
    </source>
</evidence>
<feature type="transmembrane region" description="Helical" evidence="7">
    <location>
        <begin position="297"/>
        <end position="315"/>
    </location>
</feature>
<feature type="transmembrane region" description="Helical" evidence="7">
    <location>
        <begin position="349"/>
        <end position="372"/>
    </location>
</feature>
<dbReference type="InterPro" id="IPR002781">
    <property type="entry name" value="TM_pro_TauE-like"/>
</dbReference>
<evidence type="ECO:0000256" key="5">
    <source>
        <dbReference type="ARBA" id="ARBA00023136"/>
    </source>
</evidence>
<comment type="caution">
    <text evidence="8">The sequence shown here is derived from an EMBL/GenBank/DDBJ whole genome shotgun (WGS) entry which is preliminary data.</text>
</comment>
<accession>A0ABD1XY48</accession>
<evidence type="ECO:0000256" key="3">
    <source>
        <dbReference type="ARBA" id="ARBA00022692"/>
    </source>
</evidence>
<reference evidence="8 9" key="1">
    <citation type="submission" date="2024-09" db="EMBL/GenBank/DDBJ databases">
        <title>Chromosome-scale assembly of Riccia fluitans.</title>
        <authorList>
            <person name="Paukszto L."/>
            <person name="Sawicki J."/>
            <person name="Karawczyk K."/>
            <person name="Piernik-Szablinska J."/>
            <person name="Szczecinska M."/>
            <person name="Mazdziarz M."/>
        </authorList>
    </citation>
    <scope>NUCLEOTIDE SEQUENCE [LARGE SCALE GENOMIC DNA]</scope>
    <source>
        <strain evidence="8">Rf_01</strain>
        <tissue evidence="8">Aerial parts of the thallus</tissue>
    </source>
</reference>
<dbReference type="PANTHER" id="PTHR14255:SF3">
    <property type="entry name" value="SULFITE EXPORTER TAUE_SAFE FAMILY PROTEIN 5-RELATED"/>
    <property type="match status" value="1"/>
</dbReference>
<evidence type="ECO:0008006" key="10">
    <source>
        <dbReference type="Google" id="ProtNLM"/>
    </source>
</evidence>
<feature type="transmembrane region" description="Helical" evidence="7">
    <location>
        <begin position="261"/>
        <end position="277"/>
    </location>
</feature>
<dbReference type="AlphaFoldDB" id="A0ABD1XY48"/>
<feature type="transmembrane region" description="Helical" evidence="7">
    <location>
        <begin position="124"/>
        <end position="147"/>
    </location>
</feature>
<dbReference type="GO" id="GO:0016020">
    <property type="term" value="C:membrane"/>
    <property type="evidence" value="ECO:0007669"/>
    <property type="project" value="UniProtKB-SubCell"/>
</dbReference>
<keyword evidence="5 7" id="KW-0472">Membrane</keyword>
<evidence type="ECO:0000313" key="8">
    <source>
        <dbReference type="EMBL" id="KAL2613882.1"/>
    </source>
</evidence>
<protein>
    <recommendedName>
        <fullName evidence="10">Sulfite exporter TauE/SafE family protein</fullName>
    </recommendedName>
</protein>
<dbReference type="Pfam" id="PF01925">
    <property type="entry name" value="TauE"/>
    <property type="match status" value="1"/>
</dbReference>
<comment type="similarity">
    <text evidence="2">Belongs to the 4-toluene sulfonate uptake permease (TSUP) (TC 2.A.102) family.</text>
</comment>
<keyword evidence="3 7" id="KW-0812">Transmembrane</keyword>